<sequence length="698" mass="79228">MEYQFCYGNTDLLLEETQNSPNSRNSWVVSPTDSIDNGDDCYAWSELKIHDGDETPPRDNSQRKRKFDKNNDQFEESNKLRRGHFSGLDKDPLAIDVKRTVHVKNHVDAHAGLLKIPVQWHDEIGDLNSDIIDSSLTALDTSNYTMGETSLSISGLTVFKQEAPSPTHDASAMHQMSRRNARSPASAQNADKGTQLEENSNEQQMINSTISQLLNQSGYSNLHNAFNANLDESSPSQEQYSATSTNFTFSEDCRFQYVLAAATSIATKINEDTLTYLNQGQSYEIKLKKLGDLSMYRGKMLRSVIRICFHERRLQYMEKEQMALWQKARPGDRILDVDVPLSYGAQDIIQPANALNLIYFNWDPTKEVGVYIKVNCISTEFTPKKHGGEKGVPFRIQVETYPATEGCDMSKRLHAAACQIKVFKLKGADRKHKQDREKIMKRPISEQEKYQPSYDCTVLNDIASDVPLSSQPIAPLSPVLSESSSNKSNSSPNRTSSHQANPLVLSVMKQQLQHPIVQVVAPLQQVLNTQEPKEDALMIDNREQIKPTSTNQDVMTWLMQNRFQKFMEVFQNFNGHDLLRLSRNDVLQICGEADGIRFFNILHDKAITPRSKIYICKTNSKIFHAVFLSSICKDDLKQELCNIVGLRPTQVEEMYLEGPNNIHIVICNSLIYHIKEESAFAIDILKEDNNYSFLLKPI</sequence>
<dbReference type="Proteomes" id="UP001431783">
    <property type="component" value="Unassembled WGS sequence"/>
</dbReference>
<evidence type="ECO:0000313" key="10">
    <source>
        <dbReference type="EMBL" id="KAK9876144.1"/>
    </source>
</evidence>
<evidence type="ECO:0000256" key="2">
    <source>
        <dbReference type="ARBA" id="ARBA00010852"/>
    </source>
</evidence>
<dbReference type="GO" id="GO:0000978">
    <property type="term" value="F:RNA polymerase II cis-regulatory region sequence-specific DNA binding"/>
    <property type="evidence" value="ECO:0007669"/>
    <property type="project" value="TreeGrafter"/>
</dbReference>
<dbReference type="PROSITE" id="PS51968">
    <property type="entry name" value="GRH_CP2_DB"/>
    <property type="match status" value="1"/>
</dbReference>
<feature type="domain" description="Grh/CP2 DB" evidence="9">
    <location>
        <begin position="251"/>
        <end position="496"/>
    </location>
</feature>
<evidence type="ECO:0000256" key="1">
    <source>
        <dbReference type="ARBA" id="ARBA00004123"/>
    </source>
</evidence>
<evidence type="ECO:0000256" key="6">
    <source>
        <dbReference type="ARBA" id="ARBA00023242"/>
    </source>
</evidence>
<evidence type="ECO:0000256" key="8">
    <source>
        <dbReference type="SAM" id="MobiDB-lite"/>
    </source>
</evidence>
<organism evidence="10 11">
    <name type="scientific">Henosepilachna vigintioctopunctata</name>
    <dbReference type="NCBI Taxonomy" id="420089"/>
    <lineage>
        <taxon>Eukaryota</taxon>
        <taxon>Metazoa</taxon>
        <taxon>Ecdysozoa</taxon>
        <taxon>Arthropoda</taxon>
        <taxon>Hexapoda</taxon>
        <taxon>Insecta</taxon>
        <taxon>Pterygota</taxon>
        <taxon>Neoptera</taxon>
        <taxon>Endopterygota</taxon>
        <taxon>Coleoptera</taxon>
        <taxon>Polyphaga</taxon>
        <taxon>Cucujiformia</taxon>
        <taxon>Coccinelloidea</taxon>
        <taxon>Coccinellidae</taxon>
        <taxon>Epilachninae</taxon>
        <taxon>Epilachnini</taxon>
        <taxon>Henosepilachna</taxon>
    </lineage>
</organism>
<name>A0AAW1U677_9CUCU</name>
<dbReference type="SUPFAM" id="SSF47769">
    <property type="entry name" value="SAM/Pointed domain"/>
    <property type="match status" value="1"/>
</dbReference>
<dbReference type="Gene3D" id="1.10.150.50">
    <property type="entry name" value="Transcription Factor, Ets-1"/>
    <property type="match status" value="1"/>
</dbReference>
<gene>
    <name evidence="10" type="ORF">WA026_011261</name>
</gene>
<feature type="region of interest" description="Disordered" evidence="8">
    <location>
        <begin position="48"/>
        <end position="85"/>
    </location>
</feature>
<keyword evidence="11" id="KW-1185">Reference proteome</keyword>
<dbReference type="PANTHER" id="PTHR11037">
    <property type="entry name" value="TRANSCRIPTION FACTOR CP2"/>
    <property type="match status" value="1"/>
</dbReference>
<comment type="subcellular location">
    <subcellularLocation>
        <location evidence="1 7">Nucleus</location>
    </subcellularLocation>
</comment>
<proteinExistence type="inferred from homology"/>
<evidence type="ECO:0000256" key="4">
    <source>
        <dbReference type="ARBA" id="ARBA00023125"/>
    </source>
</evidence>
<feature type="compositionally biased region" description="Low complexity" evidence="8">
    <location>
        <begin position="476"/>
        <end position="497"/>
    </location>
</feature>
<dbReference type="InterPro" id="IPR040167">
    <property type="entry name" value="TF_CP2-like"/>
</dbReference>
<comment type="similarity">
    <text evidence="2">Belongs to the grh/CP2 family. CP2 subfamily.</text>
</comment>
<keyword evidence="4 7" id="KW-0238">DNA-binding</keyword>
<protein>
    <recommendedName>
        <fullName evidence="9">Grh/CP2 DB domain-containing protein</fullName>
    </recommendedName>
</protein>
<evidence type="ECO:0000313" key="11">
    <source>
        <dbReference type="Proteomes" id="UP001431783"/>
    </source>
</evidence>
<dbReference type="GO" id="GO:0005634">
    <property type="term" value="C:nucleus"/>
    <property type="evidence" value="ECO:0007669"/>
    <property type="project" value="UniProtKB-SubCell"/>
</dbReference>
<keyword evidence="3" id="KW-0805">Transcription regulation</keyword>
<reference evidence="10 11" key="1">
    <citation type="submission" date="2023-03" db="EMBL/GenBank/DDBJ databases">
        <title>Genome insight into feeding habits of ladybird beetles.</title>
        <authorList>
            <person name="Li H.-S."/>
            <person name="Huang Y.-H."/>
            <person name="Pang H."/>
        </authorList>
    </citation>
    <scope>NUCLEOTIDE SEQUENCE [LARGE SCALE GENOMIC DNA]</scope>
    <source>
        <strain evidence="10">SYSU_2023b</strain>
        <tissue evidence="10">Whole body</tissue>
    </source>
</reference>
<comment type="caution">
    <text evidence="10">The sequence shown here is derived from an EMBL/GenBank/DDBJ whole genome shotgun (WGS) entry which is preliminary data.</text>
</comment>
<dbReference type="GO" id="GO:0001228">
    <property type="term" value="F:DNA-binding transcription activator activity, RNA polymerase II-specific"/>
    <property type="evidence" value="ECO:0007669"/>
    <property type="project" value="TreeGrafter"/>
</dbReference>
<keyword evidence="5" id="KW-0804">Transcription</keyword>
<dbReference type="Pfam" id="PF04516">
    <property type="entry name" value="CP2"/>
    <property type="match status" value="1"/>
</dbReference>
<dbReference type="AlphaFoldDB" id="A0AAW1U677"/>
<dbReference type="InterPro" id="IPR013761">
    <property type="entry name" value="SAM/pointed_sf"/>
</dbReference>
<evidence type="ECO:0000256" key="7">
    <source>
        <dbReference type="PROSITE-ProRule" id="PRU01313"/>
    </source>
</evidence>
<dbReference type="Pfam" id="PF25416">
    <property type="entry name" value="GRHL1_C"/>
    <property type="match status" value="1"/>
</dbReference>
<evidence type="ECO:0000259" key="9">
    <source>
        <dbReference type="PROSITE" id="PS51968"/>
    </source>
</evidence>
<feature type="compositionally biased region" description="Polar residues" evidence="8">
    <location>
        <begin position="183"/>
        <end position="201"/>
    </location>
</feature>
<dbReference type="Pfam" id="PF18016">
    <property type="entry name" value="SAM_3"/>
    <property type="match status" value="1"/>
</dbReference>
<dbReference type="InterPro" id="IPR041418">
    <property type="entry name" value="SAM_3"/>
</dbReference>
<dbReference type="PANTHER" id="PTHR11037:SF21">
    <property type="entry name" value="GEMINI, ISOFORM C"/>
    <property type="match status" value="1"/>
</dbReference>
<feature type="compositionally biased region" description="Basic and acidic residues" evidence="8">
    <location>
        <begin position="48"/>
        <end position="79"/>
    </location>
</feature>
<dbReference type="EMBL" id="JARQZJ010000035">
    <property type="protein sequence ID" value="KAK9876144.1"/>
    <property type="molecule type" value="Genomic_DNA"/>
</dbReference>
<evidence type="ECO:0000256" key="5">
    <source>
        <dbReference type="ARBA" id="ARBA00023163"/>
    </source>
</evidence>
<keyword evidence="6 7" id="KW-0539">Nucleus</keyword>
<feature type="region of interest" description="Disordered" evidence="8">
    <location>
        <begin position="474"/>
        <end position="498"/>
    </location>
</feature>
<feature type="region of interest" description="Disordered" evidence="8">
    <location>
        <begin position="163"/>
        <end position="201"/>
    </location>
</feature>
<dbReference type="InterPro" id="IPR007604">
    <property type="entry name" value="CP2"/>
</dbReference>
<evidence type="ECO:0000256" key="3">
    <source>
        <dbReference type="ARBA" id="ARBA00023015"/>
    </source>
</evidence>
<accession>A0AAW1U677</accession>
<dbReference type="InterPro" id="IPR057520">
    <property type="entry name" value="GRHL1/CP2_C"/>
</dbReference>